<evidence type="ECO:0000256" key="3">
    <source>
        <dbReference type="SAM" id="MobiDB-lite"/>
    </source>
</evidence>
<dbReference type="GO" id="GO:0016787">
    <property type="term" value="F:hydrolase activity"/>
    <property type="evidence" value="ECO:0007669"/>
    <property type="project" value="UniProtKB-KW"/>
</dbReference>
<comment type="similarity">
    <text evidence="1">Belongs to the peptidase S33 family.</text>
</comment>
<evidence type="ECO:0000313" key="8">
    <source>
        <dbReference type="EMBL" id="CAE6374803.1"/>
    </source>
</evidence>
<keyword evidence="4" id="KW-1133">Transmembrane helix</keyword>
<dbReference type="InterPro" id="IPR013595">
    <property type="entry name" value="Pept_S33_TAP-like_C"/>
</dbReference>
<protein>
    <recommendedName>
        <fullName evidence="10">Hydrolase Mb2248c</fullName>
    </recommendedName>
</protein>
<dbReference type="Gene3D" id="3.40.50.1820">
    <property type="entry name" value="alpha/beta hydrolase"/>
    <property type="match status" value="1"/>
</dbReference>
<keyword evidence="5" id="KW-0732">Signal</keyword>
<evidence type="ECO:0000256" key="1">
    <source>
        <dbReference type="ARBA" id="ARBA00010088"/>
    </source>
</evidence>
<dbReference type="InterPro" id="IPR029058">
    <property type="entry name" value="AB_hydrolase_fold"/>
</dbReference>
<feature type="region of interest" description="Disordered" evidence="3">
    <location>
        <begin position="629"/>
        <end position="651"/>
    </location>
</feature>
<evidence type="ECO:0000256" key="2">
    <source>
        <dbReference type="ARBA" id="ARBA00022801"/>
    </source>
</evidence>
<dbReference type="AlphaFoldDB" id="A0A8H2WFB9"/>
<dbReference type="Pfam" id="PF08386">
    <property type="entry name" value="Abhydrolase_4"/>
    <property type="match status" value="1"/>
</dbReference>
<organism evidence="8 9">
    <name type="scientific">Rhizoctonia solani</name>
    <dbReference type="NCBI Taxonomy" id="456999"/>
    <lineage>
        <taxon>Eukaryota</taxon>
        <taxon>Fungi</taxon>
        <taxon>Dikarya</taxon>
        <taxon>Basidiomycota</taxon>
        <taxon>Agaricomycotina</taxon>
        <taxon>Agaricomycetes</taxon>
        <taxon>Cantharellales</taxon>
        <taxon>Ceratobasidiaceae</taxon>
        <taxon>Rhizoctonia</taxon>
    </lineage>
</organism>
<keyword evidence="4" id="KW-0812">Transmembrane</keyword>
<keyword evidence="2" id="KW-0378">Hydrolase</keyword>
<evidence type="ECO:0000256" key="4">
    <source>
        <dbReference type="SAM" id="Phobius"/>
    </source>
</evidence>
<dbReference type="Pfam" id="PF00561">
    <property type="entry name" value="Abhydrolase_1"/>
    <property type="match status" value="1"/>
</dbReference>
<keyword evidence="4" id="KW-0472">Membrane</keyword>
<feature type="signal peptide" evidence="5">
    <location>
        <begin position="1"/>
        <end position="21"/>
    </location>
</feature>
<evidence type="ECO:0000313" key="9">
    <source>
        <dbReference type="Proteomes" id="UP000663843"/>
    </source>
</evidence>
<gene>
    <name evidence="8" type="ORF">RDB_LOCUS20609</name>
</gene>
<evidence type="ECO:0008006" key="10">
    <source>
        <dbReference type="Google" id="ProtNLM"/>
    </source>
</evidence>
<dbReference type="InterPro" id="IPR000073">
    <property type="entry name" value="AB_hydrolase_1"/>
</dbReference>
<feature type="domain" description="AB hydrolase-1" evidence="6">
    <location>
        <begin position="88"/>
        <end position="284"/>
    </location>
</feature>
<dbReference type="InterPro" id="IPR051601">
    <property type="entry name" value="Serine_prot/Carboxylest_S33"/>
</dbReference>
<feature type="domain" description="Peptidase S33 tripeptidyl aminopeptidase-like C-terminal" evidence="7">
    <location>
        <begin position="442"/>
        <end position="545"/>
    </location>
</feature>
<dbReference type="PANTHER" id="PTHR43248">
    <property type="entry name" value="2-SUCCINYL-6-HYDROXY-2,4-CYCLOHEXADIENE-1-CARBOXYLATE SYNTHASE"/>
    <property type="match status" value="1"/>
</dbReference>
<evidence type="ECO:0000256" key="5">
    <source>
        <dbReference type="SAM" id="SignalP"/>
    </source>
</evidence>
<feature type="transmembrane region" description="Helical" evidence="4">
    <location>
        <begin position="589"/>
        <end position="610"/>
    </location>
</feature>
<comment type="caution">
    <text evidence="8">The sequence shown here is derived from an EMBL/GenBank/DDBJ whole genome shotgun (WGS) entry which is preliminary data.</text>
</comment>
<proteinExistence type="inferred from homology"/>
<dbReference type="SUPFAM" id="SSF53474">
    <property type="entry name" value="alpha/beta-Hydrolases"/>
    <property type="match status" value="1"/>
</dbReference>
<evidence type="ECO:0000259" key="6">
    <source>
        <dbReference type="Pfam" id="PF00561"/>
    </source>
</evidence>
<evidence type="ECO:0000259" key="7">
    <source>
        <dbReference type="Pfam" id="PF08386"/>
    </source>
</evidence>
<dbReference type="EMBL" id="CAJMWT010001050">
    <property type="protein sequence ID" value="CAE6374803.1"/>
    <property type="molecule type" value="Genomic_DNA"/>
</dbReference>
<accession>A0A8H2WFB9</accession>
<dbReference type="Proteomes" id="UP000663843">
    <property type="component" value="Unassembled WGS sequence"/>
</dbReference>
<dbReference type="PANTHER" id="PTHR43248:SF25">
    <property type="entry name" value="AB HYDROLASE-1 DOMAIN-CONTAINING PROTEIN-RELATED"/>
    <property type="match status" value="1"/>
</dbReference>
<sequence>MAPPLQSIILGAILLARSINAQHWLSAEGYDRFAPRVEDFQWGKCDPDTASRECSRFEVPLDWANHAAGKASLYVARYNATKEPKLGTIFVNPGGPGSSGVKAILGNLVLNISEASGGEYDIVGWDPRGIGKSVPRAECFKNGAEENAFWEGTVPRAGLEARGNFTDQADIDAFKKQVDQVDRLLKELGERCVAYSPDTFQYIGSAAAVRDMIAMHDVLEKRKKPVNFWGLSYGTIIGIYFVNMFPDRVGHVVLDGVVDPELWANKPSYQKWAIKPKSTEQTFAGFLKECTSAGPSRCSIASKGSTPEALRQYISDLIDRAYDYKHKYRERAKFGSFGVRSAISHGMYKPSSWPGFVDRLERFGEDIDANATLGPQAEQLLPAPLIDMPIIQSTTENSMTDDDPAPDYSFQGVTCADGIDSGNTTTKDVFDFLVNVTRTVSSMFGPQWGDGGLYCHRWPVRAVERYTGPWNKKLANTILVIGNTGDPVTPYESAKKVADALGDSAALIKQEEYGHTSLAMHSNCTIASVQNYFVNNKLPAHEWHCGTDQRLFPEPTFMTNMDDAVSASIPEASSLQKVLHRGRQGTHDLFIFLAALAASTGLILLFWYIVGRQRSKNVRETSRTAYEKSIEEHEHDNPYAPKLNGNPRVKA</sequence>
<reference evidence="8" key="1">
    <citation type="submission" date="2021-01" db="EMBL/GenBank/DDBJ databases">
        <authorList>
            <person name="Kaushik A."/>
        </authorList>
    </citation>
    <scope>NUCLEOTIDE SEQUENCE</scope>
    <source>
        <strain evidence="8">AG2-2IIIB</strain>
    </source>
</reference>
<name>A0A8H2WFB9_9AGAM</name>
<feature type="chain" id="PRO_5034431036" description="Hydrolase Mb2248c" evidence="5">
    <location>
        <begin position="22"/>
        <end position="651"/>
    </location>
</feature>